<dbReference type="InterPro" id="IPR014710">
    <property type="entry name" value="RmlC-like_jellyroll"/>
</dbReference>
<evidence type="ECO:0000313" key="3">
    <source>
        <dbReference type="Proteomes" id="UP000694851"/>
    </source>
</evidence>
<proteinExistence type="predicted"/>
<dbReference type="AlphaFoldDB" id="A0A8B7S3I5"/>
<evidence type="ECO:0000256" key="1">
    <source>
        <dbReference type="SAM" id="MobiDB-lite"/>
    </source>
</evidence>
<feature type="domain" description="Cyclic nucleotide-binding" evidence="2">
    <location>
        <begin position="324"/>
        <end position="435"/>
    </location>
</feature>
<dbReference type="InterPro" id="IPR000595">
    <property type="entry name" value="cNMP-bd_dom"/>
</dbReference>
<name>A0A8B7S3I5_HIPAR</name>
<keyword evidence="3" id="KW-1185">Reference proteome</keyword>
<organism evidence="3 4">
    <name type="scientific">Hipposideros armiger</name>
    <name type="common">Great Himalayan leaf-nosed bat</name>
    <dbReference type="NCBI Taxonomy" id="186990"/>
    <lineage>
        <taxon>Eukaryota</taxon>
        <taxon>Metazoa</taxon>
        <taxon>Chordata</taxon>
        <taxon>Craniata</taxon>
        <taxon>Vertebrata</taxon>
        <taxon>Euteleostomi</taxon>
        <taxon>Mammalia</taxon>
        <taxon>Eutheria</taxon>
        <taxon>Laurasiatheria</taxon>
        <taxon>Chiroptera</taxon>
        <taxon>Yinpterochiroptera</taxon>
        <taxon>Rhinolophoidea</taxon>
        <taxon>Hipposideridae</taxon>
        <taxon>Hipposideros</taxon>
    </lineage>
</organism>
<sequence>MPLSSLSSNMLSHMTAVQSVPPPPLCSVPSLKMSKHIDYGQLNALCHTRGLQSSWNMCTILSVDNKFIKQYPKIFVQDKMRLPKLFKHEGQRNSTKGPEERQPQRADGDSHNIAVYIKKARGGHSLYGPKESEEQLEEVLAILKKLPIYRTLREHNTVWKMLKTVPDLTSQLNDEHLRILSKNVISETWVKGSTVVGSDGVYVLLKGLARPQAQLHTTLIEEDEAATSFVRRRFHSVVFSDDVGDAARGDMHVPPCDSELRPWSTFGTLEVTAQIQVESKEYSVVTEEDCEILKIPAKDYAKLKSEKTQLKNKQIVKLIQKCPYYEEWPTLSIYDLVLLVKWKRFPPGHVIVESGNIISFMAYINSGYCNVYRNIVGLVRLQSKKVKKIQKLVYMGQLNENQSFGEISVLRQVPFTCTVITGKEVEMAVIEDKDLFGNYVRKGIMTSNECCEMSVTFSGPQDIRCGYIDGREEDNENSGKKLNTSEHAGVHIDCSGNSKENILSSRL</sequence>
<reference evidence="4" key="1">
    <citation type="submission" date="2025-08" db="UniProtKB">
        <authorList>
            <consortium name="RefSeq"/>
        </authorList>
    </citation>
    <scope>IDENTIFICATION</scope>
    <source>
        <tissue evidence="4">Muscle</tissue>
    </source>
</reference>
<protein>
    <submittedName>
        <fullName evidence="4">Cyclic nucleotide-binding domain-containing protein 1</fullName>
    </submittedName>
</protein>
<evidence type="ECO:0000259" key="2">
    <source>
        <dbReference type="PROSITE" id="PS50042"/>
    </source>
</evidence>
<dbReference type="OrthoDB" id="5966510at2759"/>
<dbReference type="SUPFAM" id="SSF51206">
    <property type="entry name" value="cAMP-binding domain-like"/>
    <property type="match status" value="2"/>
</dbReference>
<feature type="region of interest" description="Disordered" evidence="1">
    <location>
        <begin position="86"/>
        <end position="109"/>
    </location>
</feature>
<dbReference type="Gene3D" id="2.60.120.10">
    <property type="entry name" value="Jelly Rolls"/>
    <property type="match status" value="2"/>
</dbReference>
<dbReference type="RefSeq" id="XP_019507173.1">
    <property type="nucleotide sequence ID" value="XM_019651628.1"/>
</dbReference>
<evidence type="ECO:0000313" key="4">
    <source>
        <dbReference type="RefSeq" id="XP_019507173.1"/>
    </source>
</evidence>
<dbReference type="InterPro" id="IPR018490">
    <property type="entry name" value="cNMP-bd_dom_sf"/>
</dbReference>
<dbReference type="PANTHER" id="PTHR23011:SF32">
    <property type="entry name" value="CYCLIC NUCLEOTIDE-BINDING DOMAIN-CONTAINING PROTEIN 1"/>
    <property type="match status" value="1"/>
</dbReference>
<dbReference type="PANTHER" id="PTHR23011">
    <property type="entry name" value="CYCLIC NUCLEOTIDE-BINDING DOMAIN CONTAINING PROTEIN"/>
    <property type="match status" value="1"/>
</dbReference>
<dbReference type="GeneID" id="109387581"/>
<dbReference type="KEGG" id="hai:109387581"/>
<accession>A0A8B7S3I5</accession>
<dbReference type="CDD" id="cd00038">
    <property type="entry name" value="CAP_ED"/>
    <property type="match status" value="1"/>
</dbReference>
<dbReference type="CTD" id="168975"/>
<gene>
    <name evidence="4" type="primary">CNBD1</name>
</gene>
<dbReference type="Proteomes" id="UP000694851">
    <property type="component" value="Unplaced"/>
</dbReference>
<dbReference type="PROSITE" id="PS50042">
    <property type="entry name" value="CNMP_BINDING_3"/>
    <property type="match status" value="1"/>
</dbReference>